<dbReference type="Gene3D" id="3.40.390.10">
    <property type="entry name" value="Collagenase (Catalytic Domain)"/>
    <property type="match status" value="1"/>
</dbReference>
<protein>
    <recommendedName>
        <fullName evidence="12">Peptidase M13 N-terminal domain-containing protein</fullName>
    </recommendedName>
</protein>
<name>T1JUD6_TETUR</name>
<evidence type="ECO:0000256" key="1">
    <source>
        <dbReference type="ARBA" id="ARBA00001947"/>
    </source>
</evidence>
<keyword evidence="3" id="KW-0645">Protease</keyword>
<dbReference type="InterPro" id="IPR042089">
    <property type="entry name" value="Peptidase_M13_dom_2"/>
</dbReference>
<dbReference type="AlphaFoldDB" id="T1JUD6"/>
<dbReference type="Pfam" id="PF01431">
    <property type="entry name" value="Peptidase_M13"/>
    <property type="match status" value="1"/>
</dbReference>
<dbReference type="Gene3D" id="1.10.1380.10">
    <property type="entry name" value="Neutral endopeptidase , domain2"/>
    <property type="match status" value="1"/>
</dbReference>
<proteinExistence type="inferred from homology"/>
<dbReference type="EnsemblMetazoa" id="tetur02g00530.1">
    <property type="protein sequence ID" value="tetur02g00530.1"/>
    <property type="gene ID" value="tetur02g00530"/>
</dbReference>
<comment type="cofactor">
    <cofactor evidence="1">
        <name>Zn(2+)</name>
        <dbReference type="ChEBI" id="CHEBI:29105"/>
    </cofactor>
</comment>
<dbReference type="PRINTS" id="PR00786">
    <property type="entry name" value="NEPRILYSIN"/>
</dbReference>
<comment type="similarity">
    <text evidence="2">Belongs to the peptidase M13 family.</text>
</comment>
<evidence type="ECO:0000256" key="7">
    <source>
        <dbReference type="ARBA" id="ARBA00023049"/>
    </source>
</evidence>
<dbReference type="SUPFAM" id="SSF55486">
    <property type="entry name" value="Metalloproteases ('zincins'), catalytic domain"/>
    <property type="match status" value="1"/>
</dbReference>
<dbReference type="InterPro" id="IPR008753">
    <property type="entry name" value="Peptidase_M13_N"/>
</dbReference>
<feature type="domain" description="Peptidase M13 N-terminal" evidence="9">
    <location>
        <begin position="115"/>
        <end position="503"/>
    </location>
</feature>
<dbReference type="GO" id="GO:0005886">
    <property type="term" value="C:plasma membrane"/>
    <property type="evidence" value="ECO:0007669"/>
    <property type="project" value="TreeGrafter"/>
</dbReference>
<dbReference type="GO" id="GO:0016485">
    <property type="term" value="P:protein processing"/>
    <property type="evidence" value="ECO:0007669"/>
    <property type="project" value="TreeGrafter"/>
</dbReference>
<reference evidence="11" key="1">
    <citation type="submission" date="2011-08" db="EMBL/GenBank/DDBJ databases">
        <authorList>
            <person name="Rombauts S."/>
        </authorList>
    </citation>
    <scope>NUCLEOTIDE SEQUENCE</scope>
    <source>
        <strain evidence="11">London</strain>
    </source>
</reference>
<evidence type="ECO:0000256" key="2">
    <source>
        <dbReference type="ARBA" id="ARBA00007357"/>
    </source>
</evidence>
<dbReference type="HOGENOM" id="CLU_006187_4_2_1"/>
<evidence type="ECO:0000256" key="3">
    <source>
        <dbReference type="ARBA" id="ARBA00022670"/>
    </source>
</evidence>
<dbReference type="eggNOG" id="KOG3624">
    <property type="taxonomic scope" value="Eukaryota"/>
</dbReference>
<dbReference type="PANTHER" id="PTHR11733">
    <property type="entry name" value="ZINC METALLOPROTEASE FAMILY M13 NEPRILYSIN-RELATED"/>
    <property type="match status" value="1"/>
</dbReference>
<dbReference type="Proteomes" id="UP000015104">
    <property type="component" value="Unassembled WGS sequence"/>
</dbReference>
<dbReference type="PANTHER" id="PTHR11733:SF224">
    <property type="entry name" value="NEPRILYSIN-2"/>
    <property type="match status" value="1"/>
</dbReference>
<evidence type="ECO:0000259" key="9">
    <source>
        <dbReference type="Pfam" id="PF05649"/>
    </source>
</evidence>
<dbReference type="CDD" id="cd08662">
    <property type="entry name" value="M13"/>
    <property type="match status" value="1"/>
</dbReference>
<dbReference type="Pfam" id="PF05649">
    <property type="entry name" value="Peptidase_M13_N"/>
    <property type="match status" value="1"/>
</dbReference>
<dbReference type="InterPro" id="IPR024079">
    <property type="entry name" value="MetalloPept_cat_dom_sf"/>
</dbReference>
<evidence type="ECO:0000256" key="6">
    <source>
        <dbReference type="ARBA" id="ARBA00022833"/>
    </source>
</evidence>
<dbReference type="InterPro" id="IPR018497">
    <property type="entry name" value="Peptidase_M13_C"/>
</dbReference>
<evidence type="ECO:0000313" key="11">
    <source>
        <dbReference type="Proteomes" id="UP000015104"/>
    </source>
</evidence>
<keyword evidence="5" id="KW-0378">Hydrolase</keyword>
<accession>T1JUD6</accession>
<evidence type="ECO:0000256" key="4">
    <source>
        <dbReference type="ARBA" id="ARBA00022723"/>
    </source>
</evidence>
<evidence type="ECO:0008006" key="12">
    <source>
        <dbReference type="Google" id="ProtNLM"/>
    </source>
</evidence>
<reference evidence="10" key="2">
    <citation type="submission" date="2015-06" db="UniProtKB">
        <authorList>
            <consortium name="EnsemblMetazoa"/>
        </authorList>
    </citation>
    <scope>IDENTIFICATION</scope>
</reference>
<keyword evidence="7" id="KW-0482">Metalloprotease</keyword>
<dbReference type="GO" id="GO:0046872">
    <property type="term" value="F:metal ion binding"/>
    <property type="evidence" value="ECO:0007669"/>
    <property type="project" value="UniProtKB-KW"/>
</dbReference>
<keyword evidence="6" id="KW-0862">Zinc</keyword>
<evidence type="ECO:0000313" key="10">
    <source>
        <dbReference type="EnsemblMetazoa" id="tetur02g00530.1"/>
    </source>
</evidence>
<evidence type="ECO:0000256" key="5">
    <source>
        <dbReference type="ARBA" id="ARBA00022801"/>
    </source>
</evidence>
<keyword evidence="11" id="KW-1185">Reference proteome</keyword>
<feature type="domain" description="Peptidase M13 C-terminal" evidence="8">
    <location>
        <begin position="586"/>
        <end position="791"/>
    </location>
</feature>
<dbReference type="InterPro" id="IPR000718">
    <property type="entry name" value="Peptidase_M13"/>
</dbReference>
<dbReference type="GO" id="GO:0004222">
    <property type="term" value="F:metalloendopeptidase activity"/>
    <property type="evidence" value="ECO:0007669"/>
    <property type="project" value="InterPro"/>
</dbReference>
<evidence type="ECO:0000259" key="8">
    <source>
        <dbReference type="Pfam" id="PF01431"/>
    </source>
</evidence>
<sequence length="792" mass="90660">MADIKSTNSSTMSRNPPWWNRRTRMERGLCTIAIVSLVMCLFLTIALAFVAYQYNANLVNGLGVSATADKLIGAEDHHIYNSLEESQSQQTVCLTKGCVSAAADIIRNVDNSVDPCDDFYKFACGGWLDRHTIPEDRTSVSVFSAIQDDLNNKLRVLVESEAEPNEPRFYTMLRSMYKSCMNLTEIERVGNEPVLETLNELGGWPVLEQDKWNASSFNWLDSLIKFRKAGFSHDILMDLSVNTDYRNNTRHVIDLDQATLGMPDRSYLLRGLNDSAVQGYYKLMVESAVMLGADRQKAEKDMLEALAFETILANFSIPREERRNISLLYNLMTVKEIETIAPNVNWSRFFNYLLNDPIPPNELVLVNVPTYLKKLDKLLVETDGRIVANYMMWRIVLQCYTTLGKRWRELAQEYNKVITGQDREEPRWEQCMSSLTGSLGVALSSLYVKNHFKEGSKYMALEMVNYIHKEFLTILDEVDWMDANTTQRAREKANAIVSYIGYPDELLNNSKVGELYTNVLEQIYLLKLAVGILETLAESNILIDKRSYFTNVQNLRKWSTDFAFNKLRKPNLKGEWTKHARAAVVNAYYNALENSIEFPAGILQGSFFSKDRPNYLNFGAIGFVIGHEITHGFDDRGRQFDKDGNNKNWWDHVTDQKFRSRTQCIIDQYGNYTLPENGMKVNGINTQGENIADNGGLKEAFRAYQKWVFDHGKEPTLPGLSYSTDQLFWISAANVWCGKYRPEVLRLRVSLGSHSPSRFRVIGPMSNIEEFSKSFKCPRGTPMNPQKKCHVW</sequence>
<dbReference type="PROSITE" id="PS51885">
    <property type="entry name" value="NEPRILYSIN"/>
    <property type="match status" value="1"/>
</dbReference>
<dbReference type="EMBL" id="CAEY01000777">
    <property type="status" value="NOT_ANNOTATED_CDS"/>
    <property type="molecule type" value="Genomic_DNA"/>
</dbReference>
<organism evidence="10 11">
    <name type="scientific">Tetranychus urticae</name>
    <name type="common">Two-spotted spider mite</name>
    <dbReference type="NCBI Taxonomy" id="32264"/>
    <lineage>
        <taxon>Eukaryota</taxon>
        <taxon>Metazoa</taxon>
        <taxon>Ecdysozoa</taxon>
        <taxon>Arthropoda</taxon>
        <taxon>Chelicerata</taxon>
        <taxon>Arachnida</taxon>
        <taxon>Acari</taxon>
        <taxon>Acariformes</taxon>
        <taxon>Trombidiformes</taxon>
        <taxon>Prostigmata</taxon>
        <taxon>Eleutherengona</taxon>
        <taxon>Raphignathae</taxon>
        <taxon>Tetranychoidea</taxon>
        <taxon>Tetranychidae</taxon>
        <taxon>Tetranychus</taxon>
    </lineage>
</organism>
<keyword evidence="4" id="KW-0479">Metal-binding</keyword>